<evidence type="ECO:0000313" key="1">
    <source>
        <dbReference type="EMBL" id="KAI9904191.1"/>
    </source>
</evidence>
<dbReference type="Proteomes" id="UP001163324">
    <property type="component" value="Chromosome 1"/>
</dbReference>
<sequence>MGSLGPAAGLGTPPAPALGNNGLRFINEAWNGSIANGEPLTLRWNETVPEGLGQLRLFKITYPKDGSIAFEMKSNLTDSMGDIGCVWTPEDLDVDHLYALWLSEAGTNYQAPSFAISPPWKVREPHHQGMNWTTPVGIPIVVILCLYFISLGTCLVYRRRRRKQRERLKHAMEAEVSRPPTAADTIADTIAGIASNSVSGETNTTIATTSFFNTVVRRPEQAARTPEKRHSSREVQRQGGMWDRNVGSWNDGFEGTSGIRLVIDDEHHLPSRESQAPLLSSPTKCSDCARRSSVLPNDLDVERIGEAL</sequence>
<protein>
    <submittedName>
        <fullName evidence="1">Uncharacterized protein</fullName>
    </submittedName>
</protein>
<comment type="caution">
    <text evidence="1">The sequence shown here is derived from an EMBL/GenBank/DDBJ whole genome shotgun (WGS) entry which is preliminary data.</text>
</comment>
<evidence type="ECO:0000313" key="2">
    <source>
        <dbReference type="Proteomes" id="UP001163324"/>
    </source>
</evidence>
<proteinExistence type="predicted"/>
<keyword evidence="2" id="KW-1185">Reference proteome</keyword>
<gene>
    <name evidence="1" type="ORF">N3K66_000720</name>
</gene>
<dbReference type="EMBL" id="CM047940">
    <property type="protein sequence ID" value="KAI9904191.1"/>
    <property type="molecule type" value="Genomic_DNA"/>
</dbReference>
<reference evidence="1" key="1">
    <citation type="submission" date="2022-10" db="EMBL/GenBank/DDBJ databases">
        <title>Complete Genome of Trichothecium roseum strain YXFP-22015, a Plant Pathogen Isolated from Citrus.</title>
        <authorList>
            <person name="Wang Y."/>
            <person name="Zhu L."/>
        </authorList>
    </citation>
    <scope>NUCLEOTIDE SEQUENCE</scope>
    <source>
        <strain evidence="1">YXFP-22015</strain>
    </source>
</reference>
<organism evidence="1 2">
    <name type="scientific">Trichothecium roseum</name>
    <dbReference type="NCBI Taxonomy" id="47278"/>
    <lineage>
        <taxon>Eukaryota</taxon>
        <taxon>Fungi</taxon>
        <taxon>Dikarya</taxon>
        <taxon>Ascomycota</taxon>
        <taxon>Pezizomycotina</taxon>
        <taxon>Sordariomycetes</taxon>
        <taxon>Hypocreomycetidae</taxon>
        <taxon>Hypocreales</taxon>
        <taxon>Hypocreales incertae sedis</taxon>
        <taxon>Trichothecium</taxon>
    </lineage>
</organism>
<name>A0ACC0VE75_9HYPO</name>
<accession>A0ACC0VE75</accession>